<evidence type="ECO:0000313" key="1">
    <source>
        <dbReference type="EMBL" id="KAI8426472.1"/>
    </source>
</evidence>
<comment type="caution">
    <text evidence="1">The sequence shown here is derived from an EMBL/GenBank/DDBJ whole genome shotgun (WGS) entry which is preliminary data.</text>
</comment>
<reference evidence="1 2" key="1">
    <citation type="journal article" date="2022" name="Genome Biol. Evol.">
        <title>The Spruce Budworm Genome: Reconstructing the Evolutionary History of Antifreeze Proteins.</title>
        <authorList>
            <person name="Beliveau C."/>
            <person name="Gagne P."/>
            <person name="Picq S."/>
            <person name="Vernygora O."/>
            <person name="Keeling C.I."/>
            <person name="Pinkney K."/>
            <person name="Doucet D."/>
            <person name="Wen F."/>
            <person name="Johnston J.S."/>
            <person name="Maaroufi H."/>
            <person name="Boyle B."/>
            <person name="Laroche J."/>
            <person name="Dewar K."/>
            <person name="Juretic N."/>
            <person name="Blackburn G."/>
            <person name="Nisole A."/>
            <person name="Brunet B."/>
            <person name="Brandao M."/>
            <person name="Lumley L."/>
            <person name="Duan J."/>
            <person name="Quan G."/>
            <person name="Lucarotti C.J."/>
            <person name="Roe A.D."/>
            <person name="Sperling F.A.H."/>
            <person name="Levesque R.C."/>
            <person name="Cusson M."/>
        </authorList>
    </citation>
    <scope>NUCLEOTIDE SEQUENCE [LARGE SCALE GENOMIC DNA]</scope>
    <source>
        <strain evidence="1">Glfc:IPQL:Cfum</strain>
    </source>
</reference>
<keyword evidence="2" id="KW-1185">Reference proteome</keyword>
<proteinExistence type="predicted"/>
<sequence length="566" mass="63076">MKIPATKKFHLDQSRRRSKQSIYLMLAGTVMSASCALLRRRDRLWNVRRRRPVSGTPARWPLHSHNTTHTRTITRAPEPPEQWEGVRDATKTCNICAQFDRATQVVIGDEDCLYLNVYTPELPNKGKGEGTLPVMVFVHGGGFMYGDGTDPDKHGPDYLVERDVILVSFNYRLGILGFLSLDCKGAPGNMGLKDQVQALKWVQKNISQFGGDPGNVTVFGVSAGGASVEYLLLSPMARGLFHKALKQSGSSLLHWARNDHMRDVIMKIPQIKENNITDDDKVLQLLKNLPYKDLIKASVAAVAAETDWKGGILFRFVPTVEKPGDWEPFIDRSPYELLSRGEFAHVPVVAGFCSREGLLMQFCSPHVLEKFKQNKKFLDHLPFAVDDAQKAALEAELKSVYSESESRYGEDDEYAIDFFSDIDFIGGVYVSAVLLAKSIPVYLYEFSYDGKLNYLKTKLGIKSPGACHGDDGGYIMSSALLPVDNISETDKLVRDRMVAMFTNFAKYGDPTPAEDGLLPVRCERLAASPAPARCLRVDSGLAMRPFGAAAREQLLRRLYEGHYAPK</sequence>
<accession>A0ACC0JQQ2</accession>
<dbReference type="EMBL" id="CM046108">
    <property type="protein sequence ID" value="KAI8426472.1"/>
    <property type="molecule type" value="Genomic_DNA"/>
</dbReference>
<name>A0ACC0JQQ2_CHOFU</name>
<evidence type="ECO:0000313" key="2">
    <source>
        <dbReference type="Proteomes" id="UP001064048"/>
    </source>
</evidence>
<organism evidence="1 2">
    <name type="scientific">Choristoneura fumiferana</name>
    <name type="common">Spruce budworm moth</name>
    <name type="synonym">Archips fumiferana</name>
    <dbReference type="NCBI Taxonomy" id="7141"/>
    <lineage>
        <taxon>Eukaryota</taxon>
        <taxon>Metazoa</taxon>
        <taxon>Ecdysozoa</taxon>
        <taxon>Arthropoda</taxon>
        <taxon>Hexapoda</taxon>
        <taxon>Insecta</taxon>
        <taxon>Pterygota</taxon>
        <taxon>Neoptera</taxon>
        <taxon>Endopterygota</taxon>
        <taxon>Lepidoptera</taxon>
        <taxon>Glossata</taxon>
        <taxon>Ditrysia</taxon>
        <taxon>Tortricoidea</taxon>
        <taxon>Tortricidae</taxon>
        <taxon>Tortricinae</taxon>
        <taxon>Choristoneura</taxon>
    </lineage>
</organism>
<gene>
    <name evidence="1" type="ORF">MSG28_005294</name>
</gene>
<dbReference type="Proteomes" id="UP001064048">
    <property type="component" value="Chromosome 8"/>
</dbReference>
<protein>
    <submittedName>
        <fullName evidence="1">Uncharacterized protein</fullName>
    </submittedName>
</protein>